<accession>A0A016SH69</accession>
<proteinExistence type="predicted"/>
<organism evidence="2 3">
    <name type="scientific">Ancylostoma ceylanicum</name>
    <dbReference type="NCBI Taxonomy" id="53326"/>
    <lineage>
        <taxon>Eukaryota</taxon>
        <taxon>Metazoa</taxon>
        <taxon>Ecdysozoa</taxon>
        <taxon>Nematoda</taxon>
        <taxon>Chromadorea</taxon>
        <taxon>Rhabditida</taxon>
        <taxon>Rhabditina</taxon>
        <taxon>Rhabditomorpha</taxon>
        <taxon>Strongyloidea</taxon>
        <taxon>Ancylostomatidae</taxon>
        <taxon>Ancylostomatinae</taxon>
        <taxon>Ancylostoma</taxon>
    </lineage>
</organism>
<evidence type="ECO:0000313" key="2">
    <source>
        <dbReference type="EMBL" id="EYB89955.1"/>
    </source>
</evidence>
<gene>
    <name evidence="2" type="primary">Acey_s0225.g2757</name>
    <name evidence="2" type="ORF">Y032_0225g2757</name>
</gene>
<dbReference type="Proteomes" id="UP000024635">
    <property type="component" value="Unassembled WGS sequence"/>
</dbReference>
<feature type="region of interest" description="Disordered" evidence="1">
    <location>
        <begin position="1"/>
        <end position="27"/>
    </location>
</feature>
<evidence type="ECO:0000313" key="3">
    <source>
        <dbReference type="Proteomes" id="UP000024635"/>
    </source>
</evidence>
<sequence>MKITLKKSTSEQENMQGTAHPLTSRPPVNDCIFPTVINETAKKNTQTILLSLHICTWQATSHYSHEGQ</sequence>
<name>A0A016SH69_9BILA</name>
<comment type="caution">
    <text evidence="2">The sequence shown here is derived from an EMBL/GenBank/DDBJ whole genome shotgun (WGS) entry which is preliminary data.</text>
</comment>
<keyword evidence="3" id="KW-1185">Reference proteome</keyword>
<dbReference type="EMBL" id="JARK01001561">
    <property type="protein sequence ID" value="EYB89955.1"/>
    <property type="molecule type" value="Genomic_DNA"/>
</dbReference>
<protein>
    <submittedName>
        <fullName evidence="2">Uncharacterized protein</fullName>
    </submittedName>
</protein>
<reference evidence="3" key="1">
    <citation type="journal article" date="2015" name="Nat. Genet.">
        <title>The genome and transcriptome of the zoonotic hookworm Ancylostoma ceylanicum identify infection-specific gene families.</title>
        <authorList>
            <person name="Schwarz E.M."/>
            <person name="Hu Y."/>
            <person name="Antoshechkin I."/>
            <person name="Miller M.M."/>
            <person name="Sternberg P.W."/>
            <person name="Aroian R.V."/>
        </authorList>
    </citation>
    <scope>NUCLEOTIDE SEQUENCE</scope>
    <source>
        <strain evidence="3">HY135</strain>
    </source>
</reference>
<evidence type="ECO:0000256" key="1">
    <source>
        <dbReference type="SAM" id="MobiDB-lite"/>
    </source>
</evidence>
<dbReference type="AlphaFoldDB" id="A0A016SH69"/>